<proteinExistence type="predicted"/>
<dbReference type="NCBIfam" id="TIGR04183">
    <property type="entry name" value="Por_Secre_tail"/>
    <property type="match status" value="1"/>
</dbReference>
<dbReference type="EMBL" id="BAABEZ010000018">
    <property type="protein sequence ID" value="GAA4452956.1"/>
    <property type="molecule type" value="Genomic_DNA"/>
</dbReference>
<evidence type="ECO:0000313" key="3">
    <source>
        <dbReference type="EMBL" id="GAA4452956.1"/>
    </source>
</evidence>
<dbReference type="Gene3D" id="2.60.120.200">
    <property type="match status" value="1"/>
</dbReference>
<organism evidence="3 4">
    <name type="scientific">Rurimicrobium arvi</name>
    <dbReference type="NCBI Taxonomy" id="2049916"/>
    <lineage>
        <taxon>Bacteria</taxon>
        <taxon>Pseudomonadati</taxon>
        <taxon>Bacteroidota</taxon>
        <taxon>Chitinophagia</taxon>
        <taxon>Chitinophagales</taxon>
        <taxon>Chitinophagaceae</taxon>
        <taxon>Rurimicrobium</taxon>
    </lineage>
</organism>
<dbReference type="Proteomes" id="UP001501410">
    <property type="component" value="Unassembled WGS sequence"/>
</dbReference>
<accession>A0ABP8MNV6</accession>
<keyword evidence="4" id="KW-1185">Reference proteome</keyword>
<evidence type="ECO:0000259" key="2">
    <source>
        <dbReference type="Pfam" id="PF13205"/>
    </source>
</evidence>
<reference evidence="4" key="1">
    <citation type="journal article" date="2019" name="Int. J. Syst. Evol. Microbiol.">
        <title>The Global Catalogue of Microorganisms (GCM) 10K type strain sequencing project: providing services to taxonomists for standard genome sequencing and annotation.</title>
        <authorList>
            <consortium name="The Broad Institute Genomics Platform"/>
            <consortium name="The Broad Institute Genome Sequencing Center for Infectious Disease"/>
            <person name="Wu L."/>
            <person name="Ma J."/>
        </authorList>
    </citation>
    <scope>NUCLEOTIDE SEQUENCE [LARGE SCALE GENOMIC DNA]</scope>
    <source>
        <strain evidence="4">JCM 31921</strain>
    </source>
</reference>
<evidence type="ECO:0000313" key="4">
    <source>
        <dbReference type="Proteomes" id="UP001501410"/>
    </source>
</evidence>
<name>A0ABP8MNV6_9BACT</name>
<sequence>MALHSVSEAQLPLSGSVYRQNFDSLVLGLPKGWYADTNARTAYRGGAAAGVWVPGTTTRWSSTGGSFKNVASANSFRYWADATTTLQLTATDRALGLRQTSTFGDPGASFAVRIDQTYKLTDFRISFKLQSLDSANGSKITPWVLQYGWGDSPDTFYTVPGSIMGSGGSRYANDRYVFSFGKALDDSRGPVWIRIAALAGSGGSGSRTITALDDVELLWNGTAISGARPYVQHTVPASNAKDVQPGSILRISFSKGINKGSSGNLYIKNESSGTIQTISIGSPDVVVTGKEMAIAGVRLQPYSDYHVTFDSSVADTAGFACIPLSDTSDWRFSTVPATAGKLPELFDTVCLKPLQPSGWQQYSKQGVQVWSCHEAAAANQAMYIYGYDGSLNVPNSDWLISPLYDLSSVVGTASEIHVRYRKSGPGNILQLFLSENYVGSGDPDSALWVPAGWIGTAATAGVWSAETIRIPAGYEKSKCYLGFHYISDATEAQEVWLDSLDIVPEPTGLAADPQTESNRLRVENPVAADGVMRLFLNTAASGAYEIAVHSMTGTCVFRKQERFTAGSRVQTISDVFLSPGTYIISVSGEGQQLRSVFVKGK</sequence>
<gene>
    <name evidence="3" type="ORF">GCM10023092_12670</name>
</gene>
<evidence type="ECO:0000256" key="1">
    <source>
        <dbReference type="ARBA" id="ARBA00022729"/>
    </source>
</evidence>
<dbReference type="NCBIfam" id="NF038128">
    <property type="entry name" value="choice_anch_J"/>
    <property type="match status" value="1"/>
</dbReference>
<feature type="domain" description="SbsA Ig-like" evidence="2">
    <location>
        <begin position="228"/>
        <end position="334"/>
    </location>
</feature>
<keyword evidence="1" id="KW-0732">Signal</keyword>
<dbReference type="InterPro" id="IPR026444">
    <property type="entry name" value="Secre_tail"/>
</dbReference>
<protein>
    <recommendedName>
        <fullName evidence="2">SbsA Ig-like domain-containing protein</fullName>
    </recommendedName>
</protein>
<dbReference type="InterPro" id="IPR032812">
    <property type="entry name" value="SbsA_Ig"/>
</dbReference>
<dbReference type="Pfam" id="PF13205">
    <property type="entry name" value="Big_5"/>
    <property type="match status" value="1"/>
</dbReference>
<comment type="caution">
    <text evidence="3">The sequence shown here is derived from an EMBL/GenBank/DDBJ whole genome shotgun (WGS) entry which is preliminary data.</text>
</comment>